<keyword evidence="2" id="KW-1185">Reference proteome</keyword>
<sequence>MDAVAGEHNPQSASGSRASRSVAPIVTPSVRDGPQQAPDRKGEGRATTHTVKKRAVVEVPARGMRRPVSDQAAEQGKRVKLSIEPELSALPNTIAVMDSQVLSNYNKAFTLLKDNPLEQRLDVQLPFEKFLQLDHAFSELKSAEGISEDQRYPSLGYNSHTETVTVVTAPSSIHESSTRWIERKIIEFVEGYLSTRSPHTLQTIRQIGSTTQHFLHGDYNRSRKEPDGGFRYGPDKVVIAIESGHTEAYGKLLDDKDMWINGKGVNVFILLCFRERPRFENPATAPYRDVKNWRAELDAMTDTIKEANALNIRQGYYGPLRYRDHIWTGELRDVFIEVWRSDSHERFCLVERGFRVGVDALPATLGLRISDLYPRDIWEALGVEDSIIPFDGAGFLDGLREDTLSAAVNRFEGFLVKKLGF</sequence>
<name>A0ACC3SQW6_LIPKO</name>
<organism evidence="1 2">
    <name type="scientific">Lipomyces kononenkoae</name>
    <name type="common">Yeast</name>
    <dbReference type="NCBI Taxonomy" id="34357"/>
    <lineage>
        <taxon>Eukaryota</taxon>
        <taxon>Fungi</taxon>
        <taxon>Dikarya</taxon>
        <taxon>Ascomycota</taxon>
        <taxon>Saccharomycotina</taxon>
        <taxon>Lipomycetes</taxon>
        <taxon>Lipomycetales</taxon>
        <taxon>Lipomycetaceae</taxon>
        <taxon>Lipomyces</taxon>
    </lineage>
</organism>
<protein>
    <submittedName>
        <fullName evidence="1">Uncharacterized protein</fullName>
    </submittedName>
</protein>
<dbReference type="EMBL" id="MU971538">
    <property type="protein sequence ID" value="KAK9233980.1"/>
    <property type="molecule type" value="Genomic_DNA"/>
</dbReference>
<evidence type="ECO:0000313" key="2">
    <source>
        <dbReference type="Proteomes" id="UP001433508"/>
    </source>
</evidence>
<proteinExistence type="predicted"/>
<gene>
    <name evidence="1" type="ORF">V1525DRAFT_422662</name>
</gene>
<dbReference type="Proteomes" id="UP001433508">
    <property type="component" value="Unassembled WGS sequence"/>
</dbReference>
<comment type="caution">
    <text evidence="1">The sequence shown here is derived from an EMBL/GenBank/DDBJ whole genome shotgun (WGS) entry which is preliminary data.</text>
</comment>
<evidence type="ECO:0000313" key="1">
    <source>
        <dbReference type="EMBL" id="KAK9233980.1"/>
    </source>
</evidence>
<accession>A0ACC3SQW6</accession>
<reference evidence="2" key="1">
    <citation type="journal article" date="2024" name="Front. Bioeng. Biotechnol.">
        <title>Genome-scale model development and genomic sequencing of the oleaginous clade Lipomyces.</title>
        <authorList>
            <person name="Czajka J.J."/>
            <person name="Han Y."/>
            <person name="Kim J."/>
            <person name="Mondo S.J."/>
            <person name="Hofstad B.A."/>
            <person name="Robles A."/>
            <person name="Haridas S."/>
            <person name="Riley R."/>
            <person name="LaButti K."/>
            <person name="Pangilinan J."/>
            <person name="Andreopoulos W."/>
            <person name="Lipzen A."/>
            <person name="Yan J."/>
            <person name="Wang M."/>
            <person name="Ng V."/>
            <person name="Grigoriev I.V."/>
            <person name="Spatafora J.W."/>
            <person name="Magnuson J.K."/>
            <person name="Baker S.E."/>
            <person name="Pomraning K.R."/>
        </authorList>
    </citation>
    <scope>NUCLEOTIDE SEQUENCE [LARGE SCALE GENOMIC DNA]</scope>
    <source>
        <strain evidence="2">CBS 7786</strain>
    </source>
</reference>